<dbReference type="RefSeq" id="XP_035828146.1">
    <property type="nucleotide sequence ID" value="XM_035972253.1"/>
</dbReference>
<accession>A0ABM1W0F3</accession>
<protein>
    <submittedName>
        <fullName evidence="3">Uncharacterized protein LOC106013033</fullName>
    </submittedName>
</protein>
<name>A0ABM1W0F3_APLCA</name>
<dbReference type="GeneID" id="106013033"/>
<reference evidence="3" key="1">
    <citation type="submission" date="2025-08" db="UniProtKB">
        <authorList>
            <consortium name="RefSeq"/>
        </authorList>
    </citation>
    <scope>IDENTIFICATION</scope>
</reference>
<evidence type="ECO:0000313" key="3">
    <source>
        <dbReference type="RefSeq" id="XP_035828146.1"/>
    </source>
</evidence>
<feature type="region of interest" description="Disordered" evidence="1">
    <location>
        <begin position="175"/>
        <end position="194"/>
    </location>
</feature>
<evidence type="ECO:0000256" key="1">
    <source>
        <dbReference type="SAM" id="MobiDB-lite"/>
    </source>
</evidence>
<dbReference type="Proteomes" id="UP000694888">
    <property type="component" value="Unplaced"/>
</dbReference>
<gene>
    <name evidence="3" type="primary">LOC106013033</name>
</gene>
<keyword evidence="2" id="KW-1185">Reference proteome</keyword>
<evidence type="ECO:0000313" key="2">
    <source>
        <dbReference type="Proteomes" id="UP000694888"/>
    </source>
</evidence>
<organism evidence="2 3">
    <name type="scientific">Aplysia californica</name>
    <name type="common">California sea hare</name>
    <dbReference type="NCBI Taxonomy" id="6500"/>
    <lineage>
        <taxon>Eukaryota</taxon>
        <taxon>Metazoa</taxon>
        <taxon>Spiralia</taxon>
        <taxon>Lophotrochozoa</taxon>
        <taxon>Mollusca</taxon>
        <taxon>Gastropoda</taxon>
        <taxon>Heterobranchia</taxon>
        <taxon>Euthyneura</taxon>
        <taxon>Tectipleura</taxon>
        <taxon>Aplysiida</taxon>
        <taxon>Aplysioidea</taxon>
        <taxon>Aplysiidae</taxon>
        <taxon>Aplysia</taxon>
    </lineage>
</organism>
<proteinExistence type="predicted"/>
<sequence>MSSAYIKLRPNVDPPFCPGRCKTSDLNACLLNGHKCSRQQYCHVTKDVYGDVFASVSVVSSGHVDVLSLLKPNVDPPFCPGRCKTSDLNACLLNGHKCSRQQYCHVTKDVYGDVFGVCKSNLLHTKCINDMMSAPCGAHQHRISCVQSCCASDKCLQNHGFGATTTTQIPRTTTPTAAMRTTPTPPPTTTSAPSQSLYARFKTSCKDQLEAGVCSVLKTAEDVCHKELSVDLCPETCGICQVITDANCHDTVLNNGCHDMYVSKGICGDPLAKYTCPASCGMCDSVVSKLIQDLIEGKNTPPPQPATTTAAATTTALSCSSLAGMPCDQLLPICTDGDMGDQCPNECGPCF</sequence>